<dbReference type="Proteomes" id="UP000263094">
    <property type="component" value="Unassembled WGS sequence"/>
</dbReference>
<reference evidence="2 3" key="1">
    <citation type="submission" date="2018-08" db="EMBL/GenBank/DDBJ databases">
        <title>Isolation, diversity and antifungal activity of Actinobacteria from wheat.</title>
        <authorList>
            <person name="Han C."/>
        </authorList>
    </citation>
    <scope>NUCLEOTIDE SEQUENCE [LARGE SCALE GENOMIC DNA]</scope>
    <source>
        <strain evidence="2 3">NEAU-YY421</strain>
    </source>
</reference>
<feature type="region of interest" description="Disordered" evidence="1">
    <location>
        <begin position="55"/>
        <end position="81"/>
    </location>
</feature>
<keyword evidence="3" id="KW-1185">Reference proteome</keyword>
<gene>
    <name evidence="2" type="ORF">DY218_27155</name>
</gene>
<comment type="caution">
    <text evidence="2">The sequence shown here is derived from an EMBL/GenBank/DDBJ whole genome shotgun (WGS) entry which is preliminary data.</text>
</comment>
<evidence type="ECO:0000313" key="2">
    <source>
        <dbReference type="EMBL" id="RFU83589.1"/>
    </source>
</evidence>
<proteinExistence type="predicted"/>
<dbReference type="AlphaFoldDB" id="A0A372LYG1"/>
<feature type="region of interest" description="Disordered" evidence="1">
    <location>
        <begin position="94"/>
        <end position="115"/>
    </location>
</feature>
<sequence>MSTPEKWARVTRALTDVEPARQAWTDHPGPDTGRALHDALTDAAAAVHALYNPNRHPTETGCTRHPTGPVDRAGIDSGEGPCLRCNQERRRARAVADGSAGRRLMDGIPPQPHRD</sequence>
<organism evidence="2 3">
    <name type="scientific">Streptomyces triticagri</name>
    <dbReference type="NCBI Taxonomy" id="2293568"/>
    <lineage>
        <taxon>Bacteria</taxon>
        <taxon>Bacillati</taxon>
        <taxon>Actinomycetota</taxon>
        <taxon>Actinomycetes</taxon>
        <taxon>Kitasatosporales</taxon>
        <taxon>Streptomycetaceae</taxon>
        <taxon>Streptomyces</taxon>
    </lineage>
</organism>
<evidence type="ECO:0000313" key="3">
    <source>
        <dbReference type="Proteomes" id="UP000263094"/>
    </source>
</evidence>
<name>A0A372LYG1_9ACTN</name>
<protein>
    <submittedName>
        <fullName evidence="2">Uncharacterized protein</fullName>
    </submittedName>
</protein>
<dbReference type="EMBL" id="QUAK01000194">
    <property type="protein sequence ID" value="RFU83589.1"/>
    <property type="molecule type" value="Genomic_DNA"/>
</dbReference>
<evidence type="ECO:0000256" key="1">
    <source>
        <dbReference type="SAM" id="MobiDB-lite"/>
    </source>
</evidence>
<accession>A0A372LYG1</accession>